<dbReference type="InterPro" id="IPR036116">
    <property type="entry name" value="FN3_sf"/>
</dbReference>
<keyword evidence="1" id="KW-0472">Membrane</keyword>
<evidence type="ECO:0000313" key="3">
    <source>
        <dbReference type="EMBL" id="MBC5668175.1"/>
    </source>
</evidence>
<name>A0ABR7F618_9FIRM</name>
<dbReference type="InterPro" id="IPR003646">
    <property type="entry name" value="SH3-like_bac-type"/>
</dbReference>
<accession>A0ABR7F618</accession>
<dbReference type="InterPro" id="IPR008964">
    <property type="entry name" value="Invasin/intimin_cell_adhesion"/>
</dbReference>
<organism evidence="3 4">
    <name type="scientific">Eubacterium segne</name>
    <dbReference type="NCBI Taxonomy" id="2763045"/>
    <lineage>
        <taxon>Bacteria</taxon>
        <taxon>Bacillati</taxon>
        <taxon>Bacillota</taxon>
        <taxon>Clostridia</taxon>
        <taxon>Eubacteriales</taxon>
        <taxon>Eubacteriaceae</taxon>
        <taxon>Eubacterium</taxon>
    </lineage>
</organism>
<dbReference type="Gene3D" id="2.30.30.40">
    <property type="entry name" value="SH3 Domains"/>
    <property type="match status" value="1"/>
</dbReference>
<proteinExistence type="predicted"/>
<feature type="transmembrane region" description="Helical" evidence="1">
    <location>
        <begin position="7"/>
        <end position="25"/>
    </location>
</feature>
<dbReference type="InterPro" id="IPR013783">
    <property type="entry name" value="Ig-like_fold"/>
</dbReference>
<dbReference type="PROSITE" id="PS50853">
    <property type="entry name" value="FN3"/>
    <property type="match status" value="1"/>
</dbReference>
<sequence>MRVHKNRLFNVVISIIMVVAMVATLCTTFEAESETVSAATAFEKSISKFPDSYKPYLRALHSKYPKWKFVPYNTGIYFDTAVSEEYKDNKSLIENAYSKFLKSNASGDYNASTGKYIPKDGGNWVSASKNAIAYFMDPRNFLDAEHIYMFEQLSYDSATQTQAGVEAILDGSFMYKTNIGYITTAGKYKASNTLFSSKILEAAKKADVSAYYIASRILQEVGTKKNAKYAGMGASGSVSGQYSKTYTGIYNFYNIGAYSSANPIANGLAWASNRKDKTYNRPWTKPGKSIIGGASYIGEKYINCGQNTTYYQRFNVNKGSKYALYTHQYMTNVYGAASEAAYTSEAYDDLGIAPLAKTFVIPYFKNMPGENSTVRLGAPSKSGETIASVNLRKKPGTNSAKVITLSKGDKVSVSGGCMTKVSYGTAWLSNPYWYKVSLVKNGKSYSGYLAATYVSLSDEYSVAVGSKYKLPVSVSKGETIYYMSDNPAIATVNNSGNVTGVKAGSVTIRAFLGSGSMSAVSVKVGGTTTVAKPKRPVAKAASANYNSVKLSWQKEEGVTGYIVYRRNSKGQYTLKKIIESPVSSYTDSGLTTGTEYSYKVKAYRLAVNGTKVKSAVSEAVNAIPIPSRVSITSIKSVGSSVKLTWKRIDGAGGYKIYRSNKKTGEYVQVGKVYGNKRFTYTNKKVKGGKTYYYKVAAYKKASGQVIYGNKSKVKSIKK</sequence>
<dbReference type="Pfam" id="PF02368">
    <property type="entry name" value="Big_2"/>
    <property type="match status" value="1"/>
</dbReference>
<reference evidence="3 4" key="1">
    <citation type="submission" date="2020-08" db="EMBL/GenBank/DDBJ databases">
        <title>Genome public.</title>
        <authorList>
            <person name="Liu C."/>
            <person name="Sun Q."/>
        </authorList>
    </citation>
    <scope>NUCLEOTIDE SEQUENCE [LARGE SCALE GENOMIC DNA]</scope>
    <source>
        <strain evidence="3 4">BX4</strain>
    </source>
</reference>
<evidence type="ECO:0000256" key="1">
    <source>
        <dbReference type="SAM" id="Phobius"/>
    </source>
</evidence>
<dbReference type="CDD" id="cd00063">
    <property type="entry name" value="FN3"/>
    <property type="match status" value="1"/>
</dbReference>
<dbReference type="Pfam" id="PF08239">
    <property type="entry name" value="SH3_3"/>
    <property type="match status" value="1"/>
</dbReference>
<dbReference type="SUPFAM" id="SSF49265">
    <property type="entry name" value="Fibronectin type III"/>
    <property type="match status" value="1"/>
</dbReference>
<keyword evidence="1" id="KW-1133">Transmembrane helix</keyword>
<dbReference type="SMART" id="SM00060">
    <property type="entry name" value="FN3"/>
    <property type="match status" value="2"/>
</dbReference>
<gene>
    <name evidence="3" type="ORF">H8S00_09290</name>
</gene>
<dbReference type="Gene3D" id="2.60.40.1080">
    <property type="match status" value="1"/>
</dbReference>
<comment type="caution">
    <text evidence="3">The sequence shown here is derived from an EMBL/GenBank/DDBJ whole genome shotgun (WGS) entry which is preliminary data.</text>
</comment>
<dbReference type="SUPFAM" id="SSF49373">
    <property type="entry name" value="Invasin/intimin cell-adhesion fragments"/>
    <property type="match status" value="1"/>
</dbReference>
<evidence type="ECO:0000259" key="2">
    <source>
        <dbReference type="PROSITE" id="PS50853"/>
    </source>
</evidence>
<dbReference type="Proteomes" id="UP000597877">
    <property type="component" value="Unassembled WGS sequence"/>
</dbReference>
<keyword evidence="1" id="KW-0812">Transmembrane</keyword>
<dbReference type="EMBL" id="JACOOZ010000006">
    <property type="protein sequence ID" value="MBC5668175.1"/>
    <property type="molecule type" value="Genomic_DNA"/>
</dbReference>
<dbReference type="Pfam" id="PF00041">
    <property type="entry name" value="fn3"/>
    <property type="match status" value="1"/>
</dbReference>
<dbReference type="InterPro" id="IPR003961">
    <property type="entry name" value="FN3_dom"/>
</dbReference>
<dbReference type="SMART" id="SM00635">
    <property type="entry name" value="BID_2"/>
    <property type="match status" value="1"/>
</dbReference>
<feature type="domain" description="Fibronectin type-III" evidence="2">
    <location>
        <begin position="532"/>
        <end position="628"/>
    </location>
</feature>
<dbReference type="RefSeq" id="WP_186840451.1">
    <property type="nucleotide sequence ID" value="NZ_JACOOZ010000006.1"/>
</dbReference>
<protein>
    <submittedName>
        <fullName evidence="3">Fibronectin type III domain-containing protein</fullName>
    </submittedName>
</protein>
<dbReference type="Gene3D" id="2.60.40.10">
    <property type="entry name" value="Immunoglobulins"/>
    <property type="match status" value="2"/>
</dbReference>
<evidence type="ECO:0000313" key="4">
    <source>
        <dbReference type="Proteomes" id="UP000597877"/>
    </source>
</evidence>
<dbReference type="InterPro" id="IPR003343">
    <property type="entry name" value="Big_2"/>
</dbReference>
<keyword evidence="4" id="KW-1185">Reference proteome</keyword>